<evidence type="ECO:0000313" key="11">
    <source>
        <dbReference type="EMBL" id="KAJ8313658.1"/>
    </source>
</evidence>
<evidence type="ECO:0000256" key="1">
    <source>
        <dbReference type="ARBA" id="ARBA00004613"/>
    </source>
</evidence>
<keyword evidence="5" id="KW-0479">Metal-binding</keyword>
<evidence type="ECO:0000256" key="5">
    <source>
        <dbReference type="ARBA" id="ARBA00022723"/>
    </source>
</evidence>
<evidence type="ECO:0000256" key="3">
    <source>
        <dbReference type="ARBA" id="ARBA00012925"/>
    </source>
</evidence>
<keyword evidence="7" id="KW-0456">Lyase</keyword>
<organism evidence="11 12">
    <name type="scientific">Tegillarca granosa</name>
    <name type="common">Malaysian cockle</name>
    <name type="synonym">Anadara granosa</name>
    <dbReference type="NCBI Taxonomy" id="220873"/>
    <lineage>
        <taxon>Eukaryota</taxon>
        <taxon>Metazoa</taxon>
        <taxon>Spiralia</taxon>
        <taxon>Lophotrochozoa</taxon>
        <taxon>Mollusca</taxon>
        <taxon>Bivalvia</taxon>
        <taxon>Autobranchia</taxon>
        <taxon>Pteriomorphia</taxon>
        <taxon>Arcoida</taxon>
        <taxon>Arcoidea</taxon>
        <taxon>Arcidae</taxon>
        <taxon>Tegillarca</taxon>
    </lineage>
</organism>
<evidence type="ECO:0000256" key="8">
    <source>
        <dbReference type="ARBA" id="ARBA00048348"/>
    </source>
</evidence>
<comment type="similarity">
    <text evidence="2">Belongs to the alpha-carbonic anhydrase family.</text>
</comment>
<keyword evidence="4" id="KW-0964">Secreted</keyword>
<dbReference type="InterPro" id="IPR001148">
    <property type="entry name" value="CA_dom"/>
</dbReference>
<evidence type="ECO:0000259" key="10">
    <source>
        <dbReference type="PROSITE" id="PS51144"/>
    </source>
</evidence>
<keyword evidence="6" id="KW-0862">Zinc</keyword>
<reference evidence="11 12" key="1">
    <citation type="submission" date="2022-12" db="EMBL/GenBank/DDBJ databases">
        <title>Chromosome-level genome of Tegillarca granosa.</title>
        <authorList>
            <person name="Kim J."/>
        </authorList>
    </citation>
    <scope>NUCLEOTIDE SEQUENCE [LARGE SCALE GENOMIC DNA]</scope>
    <source>
        <strain evidence="11">Teg-2019</strain>
        <tissue evidence="11">Adductor muscle</tissue>
    </source>
</reference>
<feature type="chain" id="PRO_5047402499" description="carbonic anhydrase" evidence="9">
    <location>
        <begin position="19"/>
        <end position="214"/>
    </location>
</feature>
<evidence type="ECO:0000313" key="12">
    <source>
        <dbReference type="Proteomes" id="UP001217089"/>
    </source>
</evidence>
<keyword evidence="9" id="KW-0732">Signal</keyword>
<comment type="caution">
    <text evidence="11">The sequence shown here is derived from an EMBL/GenBank/DDBJ whole genome shotgun (WGS) entry which is preliminary data.</text>
</comment>
<dbReference type="Gene3D" id="3.10.200.10">
    <property type="entry name" value="Alpha carbonic anhydrase"/>
    <property type="match status" value="1"/>
</dbReference>
<dbReference type="PANTHER" id="PTHR18952">
    <property type="entry name" value="CARBONIC ANHYDRASE"/>
    <property type="match status" value="1"/>
</dbReference>
<dbReference type="InterPro" id="IPR023561">
    <property type="entry name" value="Carbonic_anhydrase_a-class"/>
</dbReference>
<evidence type="ECO:0000256" key="7">
    <source>
        <dbReference type="ARBA" id="ARBA00023239"/>
    </source>
</evidence>
<feature type="signal peptide" evidence="9">
    <location>
        <begin position="1"/>
        <end position="18"/>
    </location>
</feature>
<protein>
    <recommendedName>
        <fullName evidence="3">carbonic anhydrase</fullName>
        <ecNumber evidence="3">4.2.1.1</ecNumber>
    </recommendedName>
</protein>
<gene>
    <name evidence="11" type="ORF">KUTeg_008219</name>
</gene>
<sequence length="214" mass="24178">MHFFSIIIFICVFKLSDLSTIPKSKINPRTGRKETRYNFSYDNSLLLGMPNDIHFTLENIHIHFGKVLKPGSEHSINAKVYAGEIHLDHYNPEFPSFTEASSGNDPEALVTVAVLFEIDWTLGYHSNFDLFILKYISQVISPDTPPIPAPLKLSDLLPNSGDFFTYVVFVSPFTCLKDIRDTPISKFGNSRPAQPVGRRIVEANFKRAPINTET</sequence>
<accession>A0ABQ9F8I6</accession>
<evidence type="ECO:0000256" key="9">
    <source>
        <dbReference type="SAM" id="SignalP"/>
    </source>
</evidence>
<dbReference type="PROSITE" id="PS51144">
    <property type="entry name" value="ALPHA_CA_2"/>
    <property type="match status" value="1"/>
</dbReference>
<dbReference type="InterPro" id="IPR036398">
    <property type="entry name" value="CA_dom_sf"/>
</dbReference>
<comment type="subcellular location">
    <subcellularLocation>
        <location evidence="1">Secreted</location>
    </subcellularLocation>
</comment>
<evidence type="ECO:0000256" key="6">
    <source>
        <dbReference type="ARBA" id="ARBA00022833"/>
    </source>
</evidence>
<keyword evidence="12" id="KW-1185">Reference proteome</keyword>
<evidence type="ECO:0000256" key="4">
    <source>
        <dbReference type="ARBA" id="ARBA00022525"/>
    </source>
</evidence>
<name>A0ABQ9F8I6_TEGGR</name>
<feature type="domain" description="Alpha-carbonic anhydrase" evidence="10">
    <location>
        <begin position="1"/>
        <end position="214"/>
    </location>
</feature>
<dbReference type="EMBL" id="JARBDR010000342">
    <property type="protein sequence ID" value="KAJ8313658.1"/>
    <property type="molecule type" value="Genomic_DNA"/>
</dbReference>
<dbReference type="SUPFAM" id="SSF51069">
    <property type="entry name" value="Carbonic anhydrase"/>
    <property type="match status" value="1"/>
</dbReference>
<dbReference type="Pfam" id="PF00194">
    <property type="entry name" value="Carb_anhydrase"/>
    <property type="match status" value="1"/>
</dbReference>
<dbReference type="PANTHER" id="PTHR18952:SF265">
    <property type="entry name" value="CARBONIC ANHYDRASE"/>
    <property type="match status" value="1"/>
</dbReference>
<proteinExistence type="inferred from homology"/>
<dbReference type="Proteomes" id="UP001217089">
    <property type="component" value="Unassembled WGS sequence"/>
</dbReference>
<dbReference type="SMART" id="SM01057">
    <property type="entry name" value="Carb_anhydrase"/>
    <property type="match status" value="1"/>
</dbReference>
<evidence type="ECO:0000256" key="2">
    <source>
        <dbReference type="ARBA" id="ARBA00010718"/>
    </source>
</evidence>
<comment type="catalytic activity">
    <reaction evidence="8">
        <text>hydrogencarbonate + H(+) = CO2 + H2O</text>
        <dbReference type="Rhea" id="RHEA:10748"/>
        <dbReference type="ChEBI" id="CHEBI:15377"/>
        <dbReference type="ChEBI" id="CHEBI:15378"/>
        <dbReference type="ChEBI" id="CHEBI:16526"/>
        <dbReference type="ChEBI" id="CHEBI:17544"/>
        <dbReference type="EC" id="4.2.1.1"/>
    </reaction>
</comment>
<dbReference type="EC" id="4.2.1.1" evidence="3"/>